<dbReference type="InterPro" id="IPR002716">
    <property type="entry name" value="PIN_dom"/>
</dbReference>
<keyword evidence="6 8" id="KW-0460">Magnesium</keyword>
<dbReference type="InterPro" id="IPR022907">
    <property type="entry name" value="VapC_family"/>
</dbReference>
<name>A0A343TH27_9EURY</name>
<evidence type="ECO:0000313" key="11">
    <source>
        <dbReference type="Proteomes" id="UP000263012"/>
    </source>
</evidence>
<dbReference type="Proteomes" id="UP000263012">
    <property type="component" value="Chromosome"/>
</dbReference>
<evidence type="ECO:0000256" key="7">
    <source>
        <dbReference type="ARBA" id="ARBA00038093"/>
    </source>
</evidence>
<dbReference type="GO" id="GO:0004519">
    <property type="term" value="F:endonuclease activity"/>
    <property type="evidence" value="ECO:0007669"/>
    <property type="project" value="UniProtKB-KW"/>
</dbReference>
<keyword evidence="2 8" id="KW-1277">Toxin-antitoxin system</keyword>
<dbReference type="HAMAP" id="MF_00265">
    <property type="entry name" value="VapC_Nob1"/>
    <property type="match status" value="1"/>
</dbReference>
<dbReference type="CDD" id="cd09881">
    <property type="entry name" value="PIN_VapC4-5_FitB-like"/>
    <property type="match status" value="1"/>
</dbReference>
<evidence type="ECO:0000256" key="1">
    <source>
        <dbReference type="ARBA" id="ARBA00001946"/>
    </source>
</evidence>
<evidence type="ECO:0000256" key="6">
    <source>
        <dbReference type="ARBA" id="ARBA00022842"/>
    </source>
</evidence>
<evidence type="ECO:0000256" key="8">
    <source>
        <dbReference type="HAMAP-Rule" id="MF_00265"/>
    </source>
</evidence>
<keyword evidence="10" id="KW-0255">Endonuclease</keyword>
<evidence type="ECO:0000313" key="10">
    <source>
        <dbReference type="EMBL" id="AUX08399.1"/>
    </source>
</evidence>
<reference evidence="11" key="1">
    <citation type="submission" date="2017-11" db="EMBL/GenBank/DDBJ databases">
        <title>Phenotypic and genomic properties of facultatively anaerobic sulfur-reducing natronoarchaea from hypersaline soda lakes.</title>
        <authorList>
            <person name="Sorokin D.Y."/>
            <person name="Kublanov I.V."/>
            <person name="Roman P."/>
            <person name="Sinninghe Damste J.S."/>
            <person name="Golyshin P.N."/>
            <person name="Rojo D."/>
            <person name="Ciordia S."/>
            <person name="Mena M.D.C."/>
            <person name="Ferrer M."/>
            <person name="Messina E."/>
            <person name="Smedile F."/>
            <person name="La Spada G."/>
            <person name="La Cono V."/>
            <person name="Yakimov M.M."/>
        </authorList>
    </citation>
    <scope>NUCLEOTIDE SEQUENCE [LARGE SCALE GENOMIC DNA]</scope>
    <source>
        <strain evidence="11">AArc-Sl</strain>
    </source>
</reference>
<dbReference type="EMBL" id="CP025066">
    <property type="protein sequence ID" value="AUX08399.1"/>
    <property type="molecule type" value="Genomic_DNA"/>
</dbReference>
<dbReference type="EC" id="3.1.-.-" evidence="8"/>
<dbReference type="GO" id="GO:0090729">
    <property type="term" value="F:toxin activity"/>
    <property type="evidence" value="ECO:0007669"/>
    <property type="project" value="UniProtKB-KW"/>
</dbReference>
<keyword evidence="3 8" id="KW-0540">Nuclease</keyword>
<keyword evidence="4 8" id="KW-0479">Metal-binding</keyword>
<evidence type="ECO:0000256" key="5">
    <source>
        <dbReference type="ARBA" id="ARBA00022801"/>
    </source>
</evidence>
<comment type="similarity">
    <text evidence="7 8">Belongs to the PINc/VapC protein family.</text>
</comment>
<keyword evidence="11" id="KW-1185">Reference proteome</keyword>
<gene>
    <name evidence="8 10" type="primary">vapC</name>
    <name evidence="10" type="ORF">AArcSl_0753</name>
</gene>
<dbReference type="SUPFAM" id="SSF88723">
    <property type="entry name" value="PIN domain-like"/>
    <property type="match status" value="1"/>
</dbReference>
<dbReference type="PANTHER" id="PTHR33653:SF1">
    <property type="entry name" value="RIBONUCLEASE VAPC2"/>
    <property type="match status" value="1"/>
</dbReference>
<dbReference type="InterPro" id="IPR050556">
    <property type="entry name" value="Type_II_TA_system_RNase"/>
</dbReference>
<comment type="function">
    <text evidence="8">Toxic component of a toxin-antitoxin (TA) system. An RNase.</text>
</comment>
<dbReference type="GO" id="GO:0016787">
    <property type="term" value="F:hydrolase activity"/>
    <property type="evidence" value="ECO:0007669"/>
    <property type="project" value="UniProtKB-KW"/>
</dbReference>
<comment type="cofactor">
    <cofactor evidence="1 8">
        <name>Mg(2+)</name>
        <dbReference type="ChEBI" id="CHEBI:18420"/>
    </cofactor>
</comment>
<feature type="binding site" evidence="8">
    <location>
        <position position="5"/>
    </location>
    <ligand>
        <name>Mg(2+)</name>
        <dbReference type="ChEBI" id="CHEBI:18420"/>
    </ligand>
</feature>
<dbReference type="KEGG" id="hdf:AArcSl_0753"/>
<feature type="binding site" evidence="8">
    <location>
        <position position="96"/>
    </location>
    <ligand>
        <name>Mg(2+)</name>
        <dbReference type="ChEBI" id="CHEBI:18420"/>
    </ligand>
</feature>
<dbReference type="InterPro" id="IPR029060">
    <property type="entry name" value="PIN-like_dom_sf"/>
</dbReference>
<feature type="domain" description="PIN" evidence="9">
    <location>
        <begin position="2"/>
        <end position="122"/>
    </location>
</feature>
<dbReference type="AlphaFoldDB" id="A0A343TH27"/>
<evidence type="ECO:0000256" key="4">
    <source>
        <dbReference type="ARBA" id="ARBA00022723"/>
    </source>
</evidence>
<dbReference type="RefSeq" id="WP_119815240.1">
    <property type="nucleotide sequence ID" value="NZ_CP025066.1"/>
</dbReference>
<evidence type="ECO:0000256" key="2">
    <source>
        <dbReference type="ARBA" id="ARBA00022649"/>
    </source>
</evidence>
<accession>A0A343TH27</accession>
<evidence type="ECO:0000256" key="3">
    <source>
        <dbReference type="ARBA" id="ARBA00022722"/>
    </source>
</evidence>
<dbReference type="GO" id="GO:0000287">
    <property type="term" value="F:magnesium ion binding"/>
    <property type="evidence" value="ECO:0007669"/>
    <property type="project" value="UniProtKB-UniRule"/>
</dbReference>
<protein>
    <recommendedName>
        <fullName evidence="8">Ribonuclease VapC</fullName>
        <shortName evidence="8">RNase VapC</shortName>
        <ecNumber evidence="8">3.1.-.-</ecNumber>
    </recommendedName>
    <alternativeName>
        <fullName evidence="8">Putative toxin VapC</fullName>
    </alternativeName>
</protein>
<organism evidence="10 11">
    <name type="scientific">Halalkaliarchaeum desulfuricum</name>
    <dbReference type="NCBI Taxonomy" id="2055893"/>
    <lineage>
        <taxon>Archaea</taxon>
        <taxon>Methanobacteriati</taxon>
        <taxon>Methanobacteriota</taxon>
        <taxon>Stenosarchaea group</taxon>
        <taxon>Halobacteria</taxon>
        <taxon>Halobacteriales</taxon>
        <taxon>Haloferacaceae</taxon>
        <taxon>Halalkaliarchaeum</taxon>
    </lineage>
</organism>
<dbReference type="GeneID" id="37877096"/>
<keyword evidence="5 8" id="KW-0378">Hydrolase</keyword>
<dbReference type="Pfam" id="PF01850">
    <property type="entry name" value="PIN"/>
    <property type="match status" value="1"/>
</dbReference>
<proteinExistence type="inferred from homology"/>
<dbReference type="OrthoDB" id="147588at2157"/>
<dbReference type="PANTHER" id="PTHR33653">
    <property type="entry name" value="RIBONUCLEASE VAPC2"/>
    <property type="match status" value="1"/>
</dbReference>
<dbReference type="Gene3D" id="3.40.50.1010">
    <property type="entry name" value="5'-nuclease"/>
    <property type="match status" value="1"/>
</dbReference>
<dbReference type="GO" id="GO:0004540">
    <property type="term" value="F:RNA nuclease activity"/>
    <property type="evidence" value="ECO:0007669"/>
    <property type="project" value="InterPro"/>
</dbReference>
<sequence length="138" mass="15283">MICLDNDVFSRYASQESYPAVTTYLSDHSTEIWVIPSVVLFEFLQRYSAHDTIREQRRLAEQSVDGVIPVDADVAQQAANMRGRLAAAGTSLAVPDLLVAAAAREADCTLVTRNKNDFDKVPIHQLLDVDIIHASDRP</sequence>
<evidence type="ECO:0000259" key="9">
    <source>
        <dbReference type="Pfam" id="PF01850"/>
    </source>
</evidence>
<keyword evidence="8" id="KW-0800">Toxin</keyword>